<dbReference type="EMBL" id="BJCL01000014">
    <property type="protein sequence ID" value="GCL65160.1"/>
    <property type="molecule type" value="Genomic_DNA"/>
</dbReference>
<evidence type="ECO:0000313" key="3">
    <source>
        <dbReference type="EMBL" id="GCL65160.1"/>
    </source>
</evidence>
<dbReference type="Gene3D" id="3.40.1440.10">
    <property type="entry name" value="GIY-YIG endonuclease"/>
    <property type="match status" value="1"/>
</dbReference>
<name>A0A480AW64_9BURK</name>
<dbReference type="Proteomes" id="UP000301751">
    <property type="component" value="Unassembled WGS sequence"/>
</dbReference>
<dbReference type="InterPro" id="IPR000305">
    <property type="entry name" value="GIY-YIG_endonuc"/>
</dbReference>
<gene>
    <name evidence="3" type="ORF">AQPW35_42410</name>
</gene>
<feature type="domain" description="GIY-YIG" evidence="2">
    <location>
        <begin position="227"/>
        <end position="321"/>
    </location>
</feature>
<dbReference type="InterPro" id="IPR035901">
    <property type="entry name" value="GIY-YIG_endonuc_sf"/>
</dbReference>
<accession>A0A480AW64</accession>
<evidence type="ECO:0000313" key="4">
    <source>
        <dbReference type="Proteomes" id="UP000301751"/>
    </source>
</evidence>
<proteinExistence type="predicted"/>
<feature type="region of interest" description="Disordered" evidence="1">
    <location>
        <begin position="1"/>
        <end position="23"/>
    </location>
</feature>
<evidence type="ECO:0000256" key="1">
    <source>
        <dbReference type="SAM" id="MobiDB-lite"/>
    </source>
</evidence>
<organism evidence="3 4">
    <name type="scientific">Pseudaquabacterium pictum</name>
    <dbReference type="NCBI Taxonomy" id="2315236"/>
    <lineage>
        <taxon>Bacteria</taxon>
        <taxon>Pseudomonadati</taxon>
        <taxon>Pseudomonadota</taxon>
        <taxon>Betaproteobacteria</taxon>
        <taxon>Burkholderiales</taxon>
        <taxon>Sphaerotilaceae</taxon>
        <taxon>Pseudaquabacterium</taxon>
    </lineage>
</organism>
<keyword evidence="4" id="KW-1185">Reference proteome</keyword>
<dbReference type="CDD" id="cd10443">
    <property type="entry name" value="GIY-YIG_HE_Tlr8p_PBC-V_like"/>
    <property type="match status" value="1"/>
</dbReference>
<dbReference type="SMART" id="SM00465">
    <property type="entry name" value="GIYc"/>
    <property type="match status" value="1"/>
</dbReference>
<reference evidence="4" key="1">
    <citation type="submission" date="2019-03" db="EMBL/GenBank/DDBJ databases">
        <title>Aquabacterium pictum sp.nov., the first bacteriochlorophyll a-containing freshwater bacterium in the genus Aquabacterium of the class Betaproteobacteria.</title>
        <authorList>
            <person name="Hirose S."/>
            <person name="Tank M."/>
            <person name="Hara E."/>
            <person name="Tamaki H."/>
            <person name="Takaichi S."/>
            <person name="Haruta S."/>
            <person name="Hanada S."/>
        </authorList>
    </citation>
    <scope>NUCLEOTIDE SEQUENCE [LARGE SCALE GENOMIC DNA]</scope>
    <source>
        <strain evidence="4">W35</strain>
    </source>
</reference>
<evidence type="ECO:0000259" key="2">
    <source>
        <dbReference type="SMART" id="SM00465"/>
    </source>
</evidence>
<comment type="caution">
    <text evidence="3">The sequence shown here is derived from an EMBL/GenBank/DDBJ whole genome shotgun (WGS) entry which is preliminary data.</text>
</comment>
<sequence length="505" mass="55437">MGNHRAGRQQQLQSHKDSEGYERAVSTPLRAITYRDTAHAGPASIFRSANRQPMVSLATFTSRIRRLVERHELSDATINESLNLSADDFRRKYATRRTLVEVDGQPIDLMSHYAAKATEAAISYRNFWQRVRGLAKKGQICSSALADSLTLSAATWRSCYGGGRSTGFVYEGNAHPDQVGKRFHSVAALLHSVGRYDDRALIWSRLKAGWTLDDALAILNATPSHRTGTIYRVTRRRTGAVYVGLTVTSIKQRWAFHVRRATDGSTSKLHAAFREDGADGFDIDVLEDGIRDLAVLQARESFWVDRLGALGPNGLNTAKPGGLGSPGGKIIGYGDETFRSIEEAASVLSERLGIAPHVIRTRLQNGLPLPQPEQVRRHSKNPDAGSNLFRRWLALLKRHSSGVAAEWKADYDRFKADVSPVPSGLELIRKRPSEPWGPGNVEWVTVQTKVARTHGKAISVNGVEYPSLTAIAKAHGIGVSTFKNRIYKQGMSAEQAVVAPLGGTS</sequence>
<dbReference type="AlphaFoldDB" id="A0A480AW64"/>
<protein>
    <recommendedName>
        <fullName evidence="2">GIY-YIG domain-containing protein</fullName>
    </recommendedName>
</protein>
<dbReference type="SUPFAM" id="SSF82771">
    <property type="entry name" value="GIY-YIG endonuclease"/>
    <property type="match status" value="1"/>
</dbReference>